<accession>A0ABW6T3Q3</accession>
<proteinExistence type="predicted"/>
<comment type="caution">
    <text evidence="1">The sequence shown here is derived from an EMBL/GenBank/DDBJ whole genome shotgun (WGS) entry which is preliminary data.</text>
</comment>
<gene>
    <name evidence="1" type="ORF">ACFYXI_40665</name>
</gene>
<protein>
    <submittedName>
        <fullName evidence="1">Uncharacterized protein</fullName>
    </submittedName>
</protein>
<evidence type="ECO:0000313" key="1">
    <source>
        <dbReference type="EMBL" id="MFF3671914.1"/>
    </source>
</evidence>
<evidence type="ECO:0000313" key="2">
    <source>
        <dbReference type="Proteomes" id="UP001602013"/>
    </source>
</evidence>
<dbReference type="Proteomes" id="UP001602013">
    <property type="component" value="Unassembled WGS sequence"/>
</dbReference>
<name>A0ABW6T3Q3_9ACTN</name>
<sequence length="170" mass="18608">MMLSVRSQGHPFRWVAAPLLACAVSSCALGSSGDDGRGPYISDPRACSGSNLELREATRHFQLAIPVQADDLHFASDKHPVFGEYSLTLEFTTTSAGLQDFLNSSHLPQPEPDDDAQPIDQYVSCGLTDGDFRRPAYADEERQPSGYVRRIAVDRANPARPRVIVEAMDT</sequence>
<keyword evidence="2" id="KW-1185">Reference proteome</keyword>
<dbReference type="PROSITE" id="PS51257">
    <property type="entry name" value="PROKAR_LIPOPROTEIN"/>
    <property type="match status" value="1"/>
</dbReference>
<reference evidence="1 2" key="1">
    <citation type="submission" date="2024-10" db="EMBL/GenBank/DDBJ databases">
        <title>The Natural Products Discovery Center: Release of the First 8490 Sequenced Strains for Exploring Actinobacteria Biosynthetic Diversity.</title>
        <authorList>
            <person name="Kalkreuter E."/>
            <person name="Kautsar S.A."/>
            <person name="Yang D."/>
            <person name="Bader C.D."/>
            <person name="Teijaro C.N."/>
            <person name="Fluegel L."/>
            <person name="Davis C.M."/>
            <person name="Simpson J.R."/>
            <person name="Lauterbach L."/>
            <person name="Steele A.D."/>
            <person name="Gui C."/>
            <person name="Meng S."/>
            <person name="Li G."/>
            <person name="Viehrig K."/>
            <person name="Ye F."/>
            <person name="Su P."/>
            <person name="Kiefer A.F."/>
            <person name="Nichols A."/>
            <person name="Cepeda A.J."/>
            <person name="Yan W."/>
            <person name="Fan B."/>
            <person name="Jiang Y."/>
            <person name="Adhikari A."/>
            <person name="Zheng C.-J."/>
            <person name="Schuster L."/>
            <person name="Cowan T.M."/>
            <person name="Smanski M.J."/>
            <person name="Chevrette M.G."/>
            <person name="De Carvalho L.P.S."/>
            <person name="Shen B."/>
        </authorList>
    </citation>
    <scope>NUCLEOTIDE SEQUENCE [LARGE SCALE GENOMIC DNA]</scope>
    <source>
        <strain evidence="1 2">NPDC002173</strain>
    </source>
</reference>
<dbReference type="EMBL" id="JBIASD010000057">
    <property type="protein sequence ID" value="MFF3671914.1"/>
    <property type="molecule type" value="Genomic_DNA"/>
</dbReference>
<organism evidence="1 2">
    <name type="scientific">Microtetraspora malaysiensis</name>
    <dbReference type="NCBI Taxonomy" id="161358"/>
    <lineage>
        <taxon>Bacteria</taxon>
        <taxon>Bacillati</taxon>
        <taxon>Actinomycetota</taxon>
        <taxon>Actinomycetes</taxon>
        <taxon>Streptosporangiales</taxon>
        <taxon>Streptosporangiaceae</taxon>
        <taxon>Microtetraspora</taxon>
    </lineage>
</organism>
<dbReference type="RefSeq" id="WP_387418064.1">
    <property type="nucleotide sequence ID" value="NZ_JBIASD010000057.1"/>
</dbReference>